<dbReference type="Proteomes" id="UP000308196">
    <property type="component" value="Chromosome"/>
</dbReference>
<dbReference type="KEGG" id="stha:NCTC11429_04253"/>
<evidence type="ECO:0000313" key="4">
    <source>
        <dbReference type="Proteomes" id="UP000308196"/>
    </source>
</evidence>
<organism evidence="3 4">
    <name type="scientific">Sphingobacterium thalpophilum</name>
    <dbReference type="NCBI Taxonomy" id="259"/>
    <lineage>
        <taxon>Bacteria</taxon>
        <taxon>Pseudomonadati</taxon>
        <taxon>Bacteroidota</taxon>
        <taxon>Sphingobacteriia</taxon>
        <taxon>Sphingobacteriales</taxon>
        <taxon>Sphingobacteriaceae</taxon>
        <taxon>Sphingobacterium</taxon>
    </lineage>
</organism>
<accession>A0A4U9W193</accession>
<protein>
    <recommendedName>
        <fullName evidence="6">Cytochrome B</fullName>
    </recommendedName>
</protein>
<evidence type="ECO:0000313" key="5">
    <source>
        <dbReference type="Proteomes" id="UP001566204"/>
    </source>
</evidence>
<evidence type="ECO:0000313" key="3">
    <source>
        <dbReference type="EMBL" id="VTR51054.1"/>
    </source>
</evidence>
<dbReference type="GeneID" id="78464859"/>
<reference evidence="3 4" key="1">
    <citation type="submission" date="2019-05" db="EMBL/GenBank/DDBJ databases">
        <authorList>
            <consortium name="Pathogen Informatics"/>
        </authorList>
    </citation>
    <scope>NUCLEOTIDE SEQUENCE [LARGE SCALE GENOMIC DNA]</scope>
    <source>
        <strain evidence="3 4">NCTC11429</strain>
    </source>
</reference>
<evidence type="ECO:0000313" key="2">
    <source>
        <dbReference type="EMBL" id="MEZ0452885.1"/>
    </source>
</evidence>
<feature type="transmembrane region" description="Helical" evidence="1">
    <location>
        <begin position="44"/>
        <end position="63"/>
    </location>
</feature>
<keyword evidence="1" id="KW-0472">Membrane</keyword>
<reference evidence="2 5" key="2">
    <citation type="submission" date="2024-06" db="EMBL/GenBank/DDBJ databases">
        <title>Soil Sphingobacterium thalpophilum.</title>
        <authorList>
            <person name="Yang J."/>
            <person name="Li J."/>
        </authorList>
    </citation>
    <scope>NUCLEOTIDE SEQUENCE [LARGE SCALE GENOMIC DNA]</scope>
    <source>
        <strain evidence="2 5">22g91tb</strain>
    </source>
</reference>
<evidence type="ECO:0000256" key="1">
    <source>
        <dbReference type="SAM" id="Phobius"/>
    </source>
</evidence>
<keyword evidence="1" id="KW-1133">Transmembrane helix</keyword>
<dbReference type="AlphaFoldDB" id="A0A4U9W193"/>
<proteinExistence type="predicted"/>
<keyword evidence="5" id="KW-1185">Reference proteome</keyword>
<gene>
    <name evidence="2" type="ORF">ABTW24_14910</name>
    <name evidence="3" type="ORF">NCTC11429_04253</name>
</gene>
<feature type="transmembrane region" description="Helical" evidence="1">
    <location>
        <begin position="12"/>
        <end position="32"/>
    </location>
</feature>
<dbReference type="Proteomes" id="UP001566204">
    <property type="component" value="Unassembled WGS sequence"/>
</dbReference>
<dbReference type="STRING" id="1123265.GCA_000686625_02498"/>
<evidence type="ECO:0008006" key="6">
    <source>
        <dbReference type="Google" id="ProtNLM"/>
    </source>
</evidence>
<keyword evidence="1" id="KW-0812">Transmembrane</keyword>
<feature type="transmembrane region" description="Helical" evidence="1">
    <location>
        <begin position="83"/>
        <end position="108"/>
    </location>
</feature>
<dbReference type="EMBL" id="LR590484">
    <property type="protein sequence ID" value="VTR51054.1"/>
    <property type="molecule type" value="Genomic_DNA"/>
</dbReference>
<name>A0A4U9W193_9SPHI</name>
<dbReference type="EMBL" id="JBEOQB010000004">
    <property type="protein sequence ID" value="MEZ0452885.1"/>
    <property type="molecule type" value="Genomic_DNA"/>
</dbReference>
<sequence length="152" mass="17628">MHSTLLLLHSWTRWLVLGFLLYAIYKASIGYFKDTPFTKADDSVRHWTATIAHVQLMLGIMLFTNSQIAKGYWSSESFQDFDMTFFGLIHVILMLASIVILTIGSALAKRRTADREKFRTMLLWYSIALLIIFIAIPWPFSPLANRPYLRIH</sequence>
<dbReference type="RefSeq" id="WP_028069634.1">
    <property type="nucleotide sequence ID" value="NZ_CP141191.1"/>
</dbReference>
<feature type="transmembrane region" description="Helical" evidence="1">
    <location>
        <begin position="120"/>
        <end position="140"/>
    </location>
</feature>